<comment type="caution">
    <text evidence="1">The sequence shown here is derived from an EMBL/GenBank/DDBJ whole genome shotgun (WGS) entry which is preliminary data.</text>
</comment>
<sequence length="48" mass="4920">MNSVAQGAVDLCAGRSRQCKNYPKSPANCAGRSSSAGVVVFGQFTVQA</sequence>
<dbReference type="Proteomes" id="UP000265520">
    <property type="component" value="Unassembled WGS sequence"/>
</dbReference>
<accession>A0A392U6S3</accession>
<feature type="non-terminal residue" evidence="1">
    <location>
        <position position="48"/>
    </location>
</feature>
<dbReference type="AlphaFoldDB" id="A0A392U6S3"/>
<name>A0A392U6S3_9FABA</name>
<evidence type="ECO:0000313" key="1">
    <source>
        <dbReference type="EMBL" id="MCI69193.1"/>
    </source>
</evidence>
<protein>
    <submittedName>
        <fullName evidence="1">Uncharacterized protein</fullName>
    </submittedName>
</protein>
<keyword evidence="2" id="KW-1185">Reference proteome</keyword>
<dbReference type="EMBL" id="LXQA010751020">
    <property type="protein sequence ID" value="MCI69193.1"/>
    <property type="molecule type" value="Genomic_DNA"/>
</dbReference>
<reference evidence="1 2" key="1">
    <citation type="journal article" date="2018" name="Front. Plant Sci.">
        <title>Red Clover (Trifolium pratense) and Zigzag Clover (T. medium) - A Picture of Genomic Similarities and Differences.</title>
        <authorList>
            <person name="Dluhosova J."/>
            <person name="Istvanek J."/>
            <person name="Nedelnik J."/>
            <person name="Repkova J."/>
        </authorList>
    </citation>
    <scope>NUCLEOTIDE SEQUENCE [LARGE SCALE GENOMIC DNA]</scope>
    <source>
        <strain evidence="2">cv. 10/8</strain>
        <tissue evidence="1">Leaf</tissue>
    </source>
</reference>
<evidence type="ECO:0000313" key="2">
    <source>
        <dbReference type="Proteomes" id="UP000265520"/>
    </source>
</evidence>
<proteinExistence type="predicted"/>
<organism evidence="1 2">
    <name type="scientific">Trifolium medium</name>
    <dbReference type="NCBI Taxonomy" id="97028"/>
    <lineage>
        <taxon>Eukaryota</taxon>
        <taxon>Viridiplantae</taxon>
        <taxon>Streptophyta</taxon>
        <taxon>Embryophyta</taxon>
        <taxon>Tracheophyta</taxon>
        <taxon>Spermatophyta</taxon>
        <taxon>Magnoliopsida</taxon>
        <taxon>eudicotyledons</taxon>
        <taxon>Gunneridae</taxon>
        <taxon>Pentapetalae</taxon>
        <taxon>rosids</taxon>
        <taxon>fabids</taxon>
        <taxon>Fabales</taxon>
        <taxon>Fabaceae</taxon>
        <taxon>Papilionoideae</taxon>
        <taxon>50 kb inversion clade</taxon>
        <taxon>NPAAA clade</taxon>
        <taxon>Hologalegina</taxon>
        <taxon>IRL clade</taxon>
        <taxon>Trifolieae</taxon>
        <taxon>Trifolium</taxon>
    </lineage>
</organism>